<dbReference type="HOGENOM" id="CLU_2569770_0_0_5"/>
<dbReference type="OrthoDB" id="9807344at2"/>
<keyword evidence="3" id="KW-1185">Reference proteome</keyword>
<dbReference type="Gene3D" id="2.60.260.40">
    <property type="entry name" value="q5lls5 like domains"/>
    <property type="match status" value="1"/>
</dbReference>
<reference evidence="2 3" key="1">
    <citation type="journal article" date="2014" name="Front. Genet.">
        <title>Genome and metabolic network of "Candidatus Phaeomarinobacter ectocarpi" Ec32, a new candidate genus of Alphaproteobacteria frequently associated with brown algae.</title>
        <authorList>
            <person name="Dittami S.M."/>
            <person name="Barbeyron T."/>
            <person name="Boyen C."/>
            <person name="Cambefort J."/>
            <person name="Collet G."/>
            <person name="Delage L."/>
            <person name="Gobet A."/>
            <person name="Groisillier A."/>
            <person name="Leblanc C."/>
            <person name="Michel G."/>
            <person name="Scornet D."/>
            <person name="Siegel A."/>
            <person name="Tapia J.E."/>
            <person name="Tonon T."/>
        </authorList>
    </citation>
    <scope>NUCLEOTIDE SEQUENCE [LARGE SCALE GENOMIC DNA]</scope>
    <source>
        <strain evidence="2 3">Ec32</strain>
    </source>
</reference>
<dbReference type="EMBL" id="HG966617">
    <property type="protein sequence ID" value="CDO58447.1"/>
    <property type="molecule type" value="Genomic_DNA"/>
</dbReference>
<evidence type="ECO:0000313" key="2">
    <source>
        <dbReference type="EMBL" id="CDO58447.1"/>
    </source>
</evidence>
<dbReference type="Pfam" id="PF10276">
    <property type="entry name" value="zf-CHCC"/>
    <property type="match status" value="1"/>
</dbReference>
<dbReference type="Proteomes" id="UP000032160">
    <property type="component" value="Chromosome I"/>
</dbReference>
<organism evidence="2 3">
    <name type="scientific">Candidatus Phaeomarinibacter ectocarpi</name>
    <dbReference type="NCBI Taxonomy" id="1458461"/>
    <lineage>
        <taxon>Bacteria</taxon>
        <taxon>Pseudomonadati</taxon>
        <taxon>Pseudomonadota</taxon>
        <taxon>Alphaproteobacteria</taxon>
        <taxon>Hyphomicrobiales</taxon>
        <taxon>Parvibaculaceae</taxon>
        <taxon>Candidatus Phaeomarinibacter</taxon>
    </lineage>
</organism>
<dbReference type="STRING" id="1458461.BN1012_Phect233"/>
<dbReference type="PATRIC" id="fig|1458461.3.peg.233"/>
<dbReference type="GO" id="GO:0008270">
    <property type="term" value="F:zinc ion binding"/>
    <property type="evidence" value="ECO:0007669"/>
    <property type="project" value="UniProtKB-KW"/>
</dbReference>
<dbReference type="InterPro" id="IPR019401">
    <property type="entry name" value="Znf_CHCC"/>
</dbReference>
<dbReference type="RefSeq" id="WP_043949393.1">
    <property type="nucleotide sequence ID" value="NZ_HG966617.1"/>
</dbReference>
<accession>X5MBR8</accession>
<feature type="domain" description="Zinc finger CHCC-type" evidence="1">
    <location>
        <begin position="23"/>
        <end position="58"/>
    </location>
</feature>
<protein>
    <submittedName>
        <fullName evidence="2">FIG00450516: Zinc-finger domain protein</fullName>
    </submittedName>
</protein>
<dbReference type="KEGG" id="pect:BN1012_Phect233"/>
<evidence type="ECO:0000313" key="3">
    <source>
        <dbReference type="Proteomes" id="UP000032160"/>
    </source>
</evidence>
<keyword evidence="2" id="KW-0862">Zinc</keyword>
<keyword evidence="2" id="KW-0863">Zinc-finger</keyword>
<name>X5MBR8_9HYPH</name>
<gene>
    <name evidence="2" type="ORF">BN1012_Phect233</name>
</gene>
<sequence length="86" mass="9322">MAGAVVPKFKNDEAVAIIEVGVKEFHCTGASAPHDHPHVYLDMGSDDEIICPYCSTLYRLNTSLEPTQSIPPSAILIPELTGADRR</sequence>
<keyword evidence="2" id="KW-0479">Metal-binding</keyword>
<proteinExistence type="predicted"/>
<dbReference type="AlphaFoldDB" id="X5MBR8"/>
<evidence type="ECO:0000259" key="1">
    <source>
        <dbReference type="Pfam" id="PF10276"/>
    </source>
</evidence>